<evidence type="ECO:0000256" key="13">
    <source>
        <dbReference type="ARBA" id="ARBA00022475"/>
    </source>
</evidence>
<evidence type="ECO:0000256" key="35">
    <source>
        <dbReference type="SAM" id="Phobius"/>
    </source>
</evidence>
<evidence type="ECO:0000256" key="8">
    <source>
        <dbReference type="ARBA" id="ARBA00010484"/>
    </source>
</evidence>
<gene>
    <name evidence="41" type="ORF">GEV33_011814</name>
</gene>
<feature type="transmembrane region" description="Helical" evidence="35">
    <location>
        <begin position="1968"/>
        <end position="1989"/>
    </location>
</feature>
<evidence type="ECO:0000256" key="23">
    <source>
        <dbReference type="ARBA" id="ARBA00023065"/>
    </source>
</evidence>
<dbReference type="InterPro" id="IPR009091">
    <property type="entry name" value="RCC1/BLIP-II"/>
</dbReference>
<feature type="domain" description="CBS" evidence="39">
    <location>
        <begin position="2104"/>
        <end position="2165"/>
    </location>
</feature>
<dbReference type="Pfam" id="PF01595">
    <property type="entry name" value="CNNM"/>
    <property type="match status" value="1"/>
</dbReference>
<feature type="domain" description="Cyclic nucleotide-binding" evidence="36">
    <location>
        <begin position="2303"/>
        <end position="2406"/>
    </location>
</feature>
<dbReference type="GO" id="GO:0005886">
    <property type="term" value="C:plasma membrane"/>
    <property type="evidence" value="ECO:0007669"/>
    <property type="project" value="UniProtKB-SubCell"/>
</dbReference>
<dbReference type="InterPro" id="IPR001680">
    <property type="entry name" value="WD40_rpt"/>
</dbReference>
<dbReference type="PROSITE" id="PS00750">
    <property type="entry name" value="TCP1_1"/>
    <property type="match status" value="1"/>
</dbReference>
<feature type="region of interest" description="Disordered" evidence="34">
    <location>
        <begin position="995"/>
        <end position="1018"/>
    </location>
</feature>
<dbReference type="Gene3D" id="1.10.560.10">
    <property type="entry name" value="GroEL-like equatorial domain"/>
    <property type="match status" value="2"/>
</dbReference>
<feature type="compositionally biased region" description="Polar residues" evidence="34">
    <location>
        <begin position="2488"/>
        <end position="2499"/>
    </location>
</feature>
<dbReference type="Pfam" id="PF00632">
    <property type="entry name" value="HECT"/>
    <property type="match status" value="1"/>
</dbReference>
<feature type="repeat" description="RCC1" evidence="30">
    <location>
        <begin position="2984"/>
        <end position="3036"/>
    </location>
</feature>
<evidence type="ECO:0000256" key="27">
    <source>
        <dbReference type="ARBA" id="ARBA00030049"/>
    </source>
</evidence>
<dbReference type="CDD" id="cd03335">
    <property type="entry name" value="TCP1_alpha"/>
    <property type="match status" value="1"/>
</dbReference>
<dbReference type="InterPro" id="IPR018490">
    <property type="entry name" value="cNMP-bd_dom_sf"/>
</dbReference>
<protein>
    <recommendedName>
        <fullName evidence="10">T-complex protein 1 subunit alpha</fullName>
        <ecNumber evidence="9">2.3.2.26</ecNumber>
    </recommendedName>
    <alternativeName>
        <fullName evidence="27">CCT-alpha</fullName>
    </alternativeName>
</protein>
<keyword evidence="24 31" id="KW-0129">CBS domain</keyword>
<keyword evidence="25 32" id="KW-0472">Membrane</keyword>
<dbReference type="InterPro" id="IPR035768">
    <property type="entry name" value="SPRY_HERC1"/>
</dbReference>
<dbReference type="GO" id="GO:0061630">
    <property type="term" value="F:ubiquitin protein ligase activity"/>
    <property type="evidence" value="ECO:0007669"/>
    <property type="project" value="UniProtKB-EC"/>
</dbReference>
<feature type="repeat" description="RCC1" evidence="30">
    <location>
        <begin position="5950"/>
        <end position="6001"/>
    </location>
</feature>
<feature type="repeat" description="RCC1" evidence="30">
    <location>
        <begin position="6107"/>
        <end position="6158"/>
    </location>
</feature>
<dbReference type="PANTHER" id="PTHR22872">
    <property type="entry name" value="BTK-BINDING PROTEIN-RELATED"/>
    <property type="match status" value="1"/>
</dbReference>
<dbReference type="Gene3D" id="2.130.10.10">
    <property type="entry name" value="YVTN repeat-like/Quinoprotein amine dehydrogenase"/>
    <property type="match status" value="1"/>
</dbReference>
<dbReference type="InterPro" id="IPR002423">
    <property type="entry name" value="Cpn60/GroEL/TCP-1"/>
</dbReference>
<feature type="repeat" description="WD" evidence="29">
    <location>
        <begin position="5250"/>
        <end position="5281"/>
    </location>
</feature>
<dbReference type="FunFam" id="2.60.120.920:FF:000015">
    <property type="entry name" value="LOW QUALITY PROTEIN: probable E3 ubiquitin-protein ligase HERC1"/>
    <property type="match status" value="1"/>
</dbReference>
<dbReference type="Gene3D" id="2.130.10.30">
    <property type="entry name" value="Regulator of chromosome condensation 1/beta-lactamase-inhibitor protein II"/>
    <property type="match status" value="2"/>
</dbReference>
<feature type="compositionally biased region" description="Pro residues" evidence="34">
    <location>
        <begin position="891"/>
        <end position="908"/>
    </location>
</feature>
<evidence type="ECO:0000256" key="12">
    <source>
        <dbReference type="ARBA" id="ARBA00022454"/>
    </source>
</evidence>
<dbReference type="InterPro" id="IPR003877">
    <property type="entry name" value="SPRY_dom"/>
</dbReference>
<dbReference type="InterPro" id="IPR027413">
    <property type="entry name" value="GROEL-like_equatorial_sf"/>
</dbReference>
<evidence type="ECO:0000256" key="28">
    <source>
        <dbReference type="PROSITE-ProRule" id="PRU00104"/>
    </source>
</evidence>
<dbReference type="EMBL" id="JABDTM020027137">
    <property type="protein sequence ID" value="KAH0810975.1"/>
    <property type="molecule type" value="Genomic_DNA"/>
</dbReference>
<dbReference type="GO" id="GO:0006811">
    <property type="term" value="P:monoatomic ion transport"/>
    <property type="evidence" value="ECO:0007669"/>
    <property type="project" value="UniProtKB-KW"/>
</dbReference>
<dbReference type="SMART" id="SM00449">
    <property type="entry name" value="SPRY"/>
    <property type="match status" value="1"/>
</dbReference>
<dbReference type="PROSITE" id="PS50294">
    <property type="entry name" value="WD_REPEATS_REGION"/>
    <property type="match status" value="2"/>
</dbReference>
<dbReference type="InterPro" id="IPR035994">
    <property type="entry name" value="Nucleoside_phosphorylase_sf"/>
</dbReference>
<dbReference type="GO" id="GO:0009116">
    <property type="term" value="P:nucleoside metabolic process"/>
    <property type="evidence" value="ECO:0007669"/>
    <property type="project" value="InterPro"/>
</dbReference>
<dbReference type="PROSITE" id="PS50042">
    <property type="entry name" value="CNMP_BINDING_3"/>
    <property type="match status" value="1"/>
</dbReference>
<evidence type="ECO:0000313" key="41">
    <source>
        <dbReference type="EMBL" id="KAH0810975.1"/>
    </source>
</evidence>
<dbReference type="Pfam" id="PF04825">
    <property type="entry name" value="Rad21_Rec8_N"/>
    <property type="match status" value="1"/>
</dbReference>
<feature type="repeat" description="RCC1" evidence="30">
    <location>
        <begin position="2724"/>
        <end position="2776"/>
    </location>
</feature>
<dbReference type="InterPro" id="IPR035983">
    <property type="entry name" value="Hect_E3_ubiquitin_ligase"/>
</dbReference>
<dbReference type="Proteomes" id="UP000719412">
    <property type="component" value="Unassembled WGS sequence"/>
</dbReference>
<dbReference type="InterPro" id="IPR049589">
    <property type="entry name" value="NXP1_M-like"/>
</dbReference>
<evidence type="ECO:0000256" key="5">
    <source>
        <dbReference type="ARBA" id="ARBA00004906"/>
    </source>
</evidence>
<feature type="transmembrane region" description="Helical" evidence="35">
    <location>
        <begin position="1995"/>
        <end position="2013"/>
    </location>
</feature>
<dbReference type="SUPFAM" id="SSF50978">
    <property type="entry name" value="WD40 repeat-like"/>
    <property type="match status" value="1"/>
</dbReference>
<dbReference type="Pfam" id="PF04824">
    <property type="entry name" value="Rad21_Rec8"/>
    <property type="match status" value="1"/>
</dbReference>
<dbReference type="CDD" id="cd21792">
    <property type="entry name" value="Rad21_Rec8_M_NXP1-like"/>
    <property type="match status" value="1"/>
</dbReference>
<dbReference type="EC" id="2.3.2.26" evidence="9"/>
<evidence type="ECO:0000256" key="17">
    <source>
        <dbReference type="ARBA" id="ARBA00022692"/>
    </source>
</evidence>
<dbReference type="InterPro" id="IPR002194">
    <property type="entry name" value="Chaperonin_TCP-1_CS"/>
</dbReference>
<feature type="region of interest" description="Disordered" evidence="34">
    <location>
        <begin position="2461"/>
        <end position="2499"/>
    </location>
</feature>
<evidence type="ECO:0000256" key="34">
    <source>
        <dbReference type="SAM" id="MobiDB-lite"/>
    </source>
</evidence>
<dbReference type="Gene3D" id="3.90.1750.10">
    <property type="entry name" value="Hect, E3 ligase catalytic domains"/>
    <property type="match status" value="1"/>
</dbReference>
<feature type="region of interest" description="Disordered" evidence="34">
    <location>
        <begin position="841"/>
        <end position="876"/>
    </location>
</feature>
<dbReference type="Gene3D" id="1.10.10.580">
    <property type="entry name" value="Structural maintenance of chromosome 1. Chain E"/>
    <property type="match status" value="1"/>
</dbReference>
<feature type="repeat" description="RCC1" evidence="30">
    <location>
        <begin position="2830"/>
        <end position="2879"/>
    </location>
</feature>
<dbReference type="PROSITE" id="PS00626">
    <property type="entry name" value="RCC1_2"/>
    <property type="match status" value="3"/>
</dbReference>
<dbReference type="PROSITE" id="PS50237">
    <property type="entry name" value="HECT"/>
    <property type="match status" value="1"/>
</dbReference>
<dbReference type="Gene3D" id="3.40.50.1580">
    <property type="entry name" value="Nucleoside phosphorylase domain"/>
    <property type="match status" value="1"/>
</dbReference>
<evidence type="ECO:0000256" key="2">
    <source>
        <dbReference type="ARBA" id="ARBA00004286"/>
    </source>
</evidence>
<feature type="region of interest" description="Disordered" evidence="34">
    <location>
        <begin position="4735"/>
        <end position="4757"/>
    </location>
</feature>
<evidence type="ECO:0000256" key="24">
    <source>
        <dbReference type="ARBA" id="ARBA00023122"/>
    </source>
</evidence>
<evidence type="ECO:0000256" key="21">
    <source>
        <dbReference type="ARBA" id="ARBA00022840"/>
    </source>
</evidence>
<dbReference type="FunFam" id="3.30.2410.10:FF:000006">
    <property type="entry name" value="probable E3 ubiquitin-protein ligase HERC1 isoform X2"/>
    <property type="match status" value="1"/>
</dbReference>
<evidence type="ECO:0000256" key="11">
    <source>
        <dbReference type="ARBA" id="ARBA00022448"/>
    </source>
</evidence>
<dbReference type="Gene3D" id="3.30.2410.10">
    <property type="entry name" value="Hect, E3 ligase catalytic domain"/>
    <property type="match status" value="1"/>
</dbReference>
<comment type="similarity">
    <text evidence="7">Belongs to the rad21 family.</text>
</comment>
<dbReference type="InterPro" id="IPR027409">
    <property type="entry name" value="GroEL-like_apical_dom_sf"/>
</dbReference>
<keyword evidence="13" id="KW-1003">Cell membrane</keyword>
<feature type="region of interest" description="Disordered" evidence="34">
    <location>
        <begin position="4607"/>
        <end position="4645"/>
    </location>
</feature>
<keyword evidence="12" id="KW-0158">Chromosome</keyword>
<keyword evidence="23" id="KW-0406">Ion transport</keyword>
<evidence type="ECO:0000256" key="3">
    <source>
        <dbReference type="ARBA" id="ARBA00004496"/>
    </source>
</evidence>
<dbReference type="Pfam" id="PF00622">
    <property type="entry name" value="SPRY"/>
    <property type="match status" value="1"/>
</dbReference>
<dbReference type="CDD" id="cd14401">
    <property type="entry name" value="UBA_HERC1"/>
    <property type="match status" value="1"/>
</dbReference>
<evidence type="ECO:0000256" key="16">
    <source>
        <dbReference type="ARBA" id="ARBA00022679"/>
    </source>
</evidence>
<evidence type="ECO:0000256" key="29">
    <source>
        <dbReference type="PROSITE-ProRule" id="PRU00221"/>
    </source>
</evidence>
<evidence type="ECO:0000256" key="4">
    <source>
        <dbReference type="ARBA" id="ARBA00004651"/>
    </source>
</evidence>
<evidence type="ECO:0000256" key="20">
    <source>
        <dbReference type="ARBA" id="ARBA00022786"/>
    </source>
</evidence>
<evidence type="ECO:0000259" key="39">
    <source>
        <dbReference type="PROSITE" id="PS51371"/>
    </source>
</evidence>
<dbReference type="SUPFAM" id="SSF54631">
    <property type="entry name" value="CBS-domain pair"/>
    <property type="match status" value="1"/>
</dbReference>
<dbReference type="InterPro" id="IPR000644">
    <property type="entry name" value="CBS_dom"/>
</dbReference>
<dbReference type="PROSITE" id="PS50012">
    <property type="entry name" value="RCC1_3"/>
    <property type="match status" value="12"/>
</dbReference>
<dbReference type="GO" id="GO:0005737">
    <property type="term" value="C:cytoplasm"/>
    <property type="evidence" value="ECO:0007669"/>
    <property type="project" value="UniProtKB-SubCell"/>
</dbReference>
<comment type="catalytic activity">
    <reaction evidence="1">
        <text>S-ubiquitinyl-[E2 ubiquitin-conjugating enzyme]-L-cysteine + [acceptor protein]-L-lysine = [E2 ubiquitin-conjugating enzyme]-L-cysteine + N(6)-ubiquitinyl-[acceptor protein]-L-lysine.</text>
        <dbReference type="EC" id="2.3.2.26"/>
    </reaction>
</comment>
<dbReference type="PROSITE" id="PS51371">
    <property type="entry name" value="CBS"/>
    <property type="match status" value="1"/>
</dbReference>
<name>A0A8J6HA99_TENMO</name>
<dbReference type="SMART" id="SM00320">
    <property type="entry name" value="WD40"/>
    <property type="match status" value="4"/>
</dbReference>
<feature type="active site" description="Glycyl thioester intermediate" evidence="28">
    <location>
        <position position="6605"/>
    </location>
</feature>
<dbReference type="GO" id="GO:0016887">
    <property type="term" value="F:ATP hydrolysis activity"/>
    <property type="evidence" value="ECO:0007669"/>
    <property type="project" value="InterPro"/>
</dbReference>
<evidence type="ECO:0000256" key="32">
    <source>
        <dbReference type="PROSITE-ProRule" id="PRU01193"/>
    </source>
</evidence>
<dbReference type="InterPro" id="IPR001870">
    <property type="entry name" value="B30.2/SPRY"/>
</dbReference>
<dbReference type="CDD" id="cd04590">
    <property type="entry name" value="CBS_pair_CorC_HlyC_assoc"/>
    <property type="match status" value="1"/>
</dbReference>
<dbReference type="InterPro" id="IPR023093">
    <property type="entry name" value="ScpA-like_C"/>
</dbReference>
<feature type="transmembrane region" description="Helical" evidence="35">
    <location>
        <begin position="2025"/>
        <end position="2045"/>
    </location>
</feature>
<dbReference type="SUPFAM" id="SSF48592">
    <property type="entry name" value="GroEL equatorial domain-like"/>
    <property type="match status" value="1"/>
</dbReference>
<dbReference type="PROSITE" id="PS00751">
    <property type="entry name" value="TCP1_2"/>
    <property type="match status" value="1"/>
</dbReference>
<evidence type="ECO:0000256" key="30">
    <source>
        <dbReference type="PROSITE-ProRule" id="PRU00235"/>
    </source>
</evidence>
<keyword evidence="18" id="KW-0677">Repeat</keyword>
<keyword evidence="29" id="KW-0853">WD repeat</keyword>
<evidence type="ECO:0000256" key="22">
    <source>
        <dbReference type="ARBA" id="ARBA00022989"/>
    </source>
</evidence>
<dbReference type="SUPFAM" id="SSF53167">
    <property type="entry name" value="Purine and uridine phosphorylases"/>
    <property type="match status" value="1"/>
</dbReference>
<feature type="domain" description="HECT" evidence="38">
    <location>
        <begin position="6295"/>
        <end position="6642"/>
    </location>
</feature>
<dbReference type="GO" id="GO:0009966">
    <property type="term" value="P:regulation of signal transduction"/>
    <property type="evidence" value="ECO:0007669"/>
    <property type="project" value="UniProtKB-ARBA"/>
</dbReference>
<dbReference type="FunFam" id="3.10.580.10:FF:000001">
    <property type="entry name" value="Putative metal transporter CNNM3 isoform 2"/>
    <property type="match status" value="1"/>
</dbReference>
<dbReference type="InterPro" id="IPR000408">
    <property type="entry name" value="Reg_chr_condens"/>
</dbReference>
<feature type="repeat" description="RCC1" evidence="30">
    <location>
        <begin position="6003"/>
        <end position="6054"/>
    </location>
</feature>
<organism evidence="41 42">
    <name type="scientific">Tenebrio molitor</name>
    <name type="common">Yellow mealworm beetle</name>
    <dbReference type="NCBI Taxonomy" id="7067"/>
    <lineage>
        <taxon>Eukaryota</taxon>
        <taxon>Metazoa</taxon>
        <taxon>Ecdysozoa</taxon>
        <taxon>Arthropoda</taxon>
        <taxon>Hexapoda</taxon>
        <taxon>Insecta</taxon>
        <taxon>Pterygota</taxon>
        <taxon>Neoptera</taxon>
        <taxon>Endopterygota</taxon>
        <taxon>Coleoptera</taxon>
        <taxon>Polyphaga</taxon>
        <taxon>Cucujiformia</taxon>
        <taxon>Tenebrionidae</taxon>
        <taxon>Tenebrio</taxon>
    </lineage>
</organism>
<feature type="repeat" description="RCC1" evidence="30">
    <location>
        <begin position="2777"/>
        <end position="2829"/>
    </location>
</feature>
<feature type="repeat" description="WD" evidence="29">
    <location>
        <begin position="5550"/>
        <end position="5586"/>
    </location>
</feature>
<dbReference type="Gene3D" id="2.60.120.10">
    <property type="entry name" value="Jelly Rolls"/>
    <property type="match status" value="1"/>
</dbReference>
<evidence type="ECO:0000256" key="15">
    <source>
        <dbReference type="ARBA" id="ARBA00022553"/>
    </source>
</evidence>
<dbReference type="Pfam" id="PF25562">
    <property type="entry name" value="CNBH_CNNM2_C"/>
    <property type="match status" value="1"/>
</dbReference>
<comment type="subcellular location">
    <subcellularLocation>
        <location evidence="4">Cell membrane</location>
        <topology evidence="4">Multi-pass membrane protein</topology>
    </subcellularLocation>
    <subcellularLocation>
        <location evidence="2">Chromosome</location>
    </subcellularLocation>
    <subcellularLocation>
        <location evidence="3">Cytoplasm</location>
    </subcellularLocation>
</comment>
<keyword evidence="19 33" id="KW-0547">Nucleotide-binding</keyword>
<evidence type="ECO:0000256" key="9">
    <source>
        <dbReference type="ARBA" id="ARBA00012485"/>
    </source>
</evidence>
<comment type="caution">
    <text evidence="41">The sequence shown here is derived from an EMBL/GenBank/DDBJ whole genome shotgun (WGS) entry which is preliminary data.</text>
</comment>
<dbReference type="InterPro" id="IPR015943">
    <property type="entry name" value="WD40/YVTN_repeat-like_dom_sf"/>
</dbReference>
<evidence type="ECO:0000256" key="7">
    <source>
        <dbReference type="ARBA" id="ARBA00009870"/>
    </source>
</evidence>
<dbReference type="InterPro" id="IPR002550">
    <property type="entry name" value="CNNM"/>
</dbReference>
<dbReference type="Gene3D" id="3.10.580.10">
    <property type="entry name" value="CBS-domain"/>
    <property type="match status" value="1"/>
</dbReference>
<dbReference type="PROSITE" id="PS50082">
    <property type="entry name" value="WD_REPEATS_2"/>
    <property type="match status" value="3"/>
</dbReference>
<dbReference type="SUPFAM" id="SSF51206">
    <property type="entry name" value="cAMP-binding domain-like"/>
    <property type="match status" value="1"/>
</dbReference>
<dbReference type="SUPFAM" id="SSF50985">
    <property type="entry name" value="RCC1/BLIP-II"/>
    <property type="match status" value="2"/>
</dbReference>
<reference evidence="41" key="1">
    <citation type="journal article" date="2020" name="J Insects Food Feed">
        <title>The yellow mealworm (Tenebrio molitor) genome: a resource for the emerging insects as food and feed industry.</title>
        <authorList>
            <person name="Eriksson T."/>
            <person name="Andere A."/>
            <person name="Kelstrup H."/>
            <person name="Emery V."/>
            <person name="Picard C."/>
        </authorList>
    </citation>
    <scope>NUCLEOTIDE SEQUENCE</scope>
    <source>
        <strain evidence="41">Stoneville</strain>
        <tissue evidence="41">Whole head</tissue>
    </source>
</reference>
<feature type="compositionally biased region" description="Polar residues" evidence="34">
    <location>
        <begin position="4607"/>
        <end position="4628"/>
    </location>
</feature>
<dbReference type="GO" id="GO:0051082">
    <property type="term" value="F:unfolded protein binding"/>
    <property type="evidence" value="ECO:0007669"/>
    <property type="project" value="InterPro"/>
</dbReference>
<dbReference type="InterPro" id="IPR046342">
    <property type="entry name" value="CBS_dom_sf"/>
</dbReference>
<dbReference type="InterPro" id="IPR044751">
    <property type="entry name" value="Ion_transp-like_CBS"/>
</dbReference>
<feature type="domain" description="CNNM transmembrane" evidence="40">
    <location>
        <begin position="1906"/>
        <end position="2085"/>
    </location>
</feature>
<evidence type="ECO:0000259" key="40">
    <source>
        <dbReference type="PROSITE" id="PS51846"/>
    </source>
</evidence>
<evidence type="ECO:0000256" key="10">
    <source>
        <dbReference type="ARBA" id="ARBA00014424"/>
    </source>
</evidence>
<dbReference type="SUPFAM" id="SSF46785">
    <property type="entry name" value="Winged helix' DNA-binding domain"/>
    <property type="match status" value="1"/>
</dbReference>
<dbReference type="GO" id="GO:0005694">
    <property type="term" value="C:chromosome"/>
    <property type="evidence" value="ECO:0007669"/>
    <property type="project" value="UniProtKB-SubCell"/>
</dbReference>
<dbReference type="InterPro" id="IPR036322">
    <property type="entry name" value="WD40_repeat_dom_sf"/>
</dbReference>
<evidence type="ECO:0000256" key="25">
    <source>
        <dbReference type="ARBA" id="ARBA00023136"/>
    </source>
</evidence>
<evidence type="ECO:0000256" key="33">
    <source>
        <dbReference type="RuleBase" id="RU004187"/>
    </source>
</evidence>
<evidence type="ECO:0000256" key="26">
    <source>
        <dbReference type="ARBA" id="ARBA00023186"/>
    </source>
</evidence>
<evidence type="ECO:0000256" key="14">
    <source>
        <dbReference type="ARBA" id="ARBA00022490"/>
    </source>
</evidence>
<evidence type="ECO:0000259" key="36">
    <source>
        <dbReference type="PROSITE" id="PS50042"/>
    </source>
</evidence>
<evidence type="ECO:0000256" key="19">
    <source>
        <dbReference type="ARBA" id="ARBA00022741"/>
    </source>
</evidence>
<dbReference type="InterPro" id="IPR000569">
    <property type="entry name" value="HECT_dom"/>
</dbReference>
<evidence type="ECO:0000256" key="31">
    <source>
        <dbReference type="PROSITE-ProRule" id="PRU00703"/>
    </source>
</evidence>
<dbReference type="Pfam" id="PF00415">
    <property type="entry name" value="RCC1"/>
    <property type="match status" value="11"/>
</dbReference>
<dbReference type="InterPro" id="IPR000595">
    <property type="entry name" value="cNMP-bd_dom"/>
</dbReference>
<evidence type="ECO:0000256" key="6">
    <source>
        <dbReference type="ARBA" id="ARBA00008020"/>
    </source>
</evidence>
<keyword evidence="21 33" id="KW-0067">ATP-binding</keyword>
<feature type="repeat" description="RCC1" evidence="30">
    <location>
        <begin position="2674"/>
        <end position="2723"/>
    </location>
</feature>
<dbReference type="InterPro" id="IPR006910">
    <property type="entry name" value="Rad21_Rec8_N"/>
</dbReference>
<feature type="repeat" description="RCC1" evidence="30">
    <location>
        <begin position="5898"/>
        <end position="5949"/>
    </location>
</feature>
<keyword evidence="14" id="KW-0963">Cytoplasm</keyword>
<dbReference type="SUPFAM" id="SSF52029">
    <property type="entry name" value="GroEL apical domain-like"/>
    <property type="match status" value="1"/>
</dbReference>
<dbReference type="InterPro" id="IPR014710">
    <property type="entry name" value="RmlC-like_jellyroll"/>
</dbReference>
<dbReference type="InterPro" id="IPR017998">
    <property type="entry name" value="Chaperone_TCP-1"/>
</dbReference>
<keyword evidence="15" id="KW-0597">Phosphoprotein</keyword>
<evidence type="ECO:0000256" key="1">
    <source>
        <dbReference type="ARBA" id="ARBA00000885"/>
    </source>
</evidence>
<accession>A0A8J6HA99</accession>
<feature type="repeat" description="WD" evidence="29">
    <location>
        <begin position="5446"/>
        <end position="5487"/>
    </location>
</feature>
<keyword evidence="16" id="KW-0808">Transferase</keyword>
<keyword evidence="17 32" id="KW-0812">Transmembrane</keyword>
<dbReference type="SUPFAM" id="SSF49899">
    <property type="entry name" value="Concanavalin A-like lectins/glucanases"/>
    <property type="match status" value="1"/>
</dbReference>
<proteinExistence type="inferred from homology"/>
<dbReference type="InterPro" id="IPR013320">
    <property type="entry name" value="ConA-like_dom_sf"/>
</dbReference>
<feature type="repeat" description="RCC1" evidence="30">
    <location>
        <begin position="2933"/>
        <end position="2983"/>
    </location>
</feature>
<keyword evidence="26 33" id="KW-0143">Chaperone</keyword>
<feature type="region of interest" description="Disordered" evidence="34">
    <location>
        <begin position="571"/>
        <end position="590"/>
    </location>
</feature>
<comment type="pathway">
    <text evidence="5">Protein modification; protein ubiquitination.</text>
</comment>
<dbReference type="SMART" id="SM00119">
    <property type="entry name" value="HECTc"/>
    <property type="match status" value="1"/>
</dbReference>
<comment type="similarity">
    <text evidence="8">Belongs to the ACDP family.</text>
</comment>
<dbReference type="Gene3D" id="3.30.2160.10">
    <property type="entry name" value="Hect, E3 ligase catalytic domain"/>
    <property type="match status" value="1"/>
</dbReference>
<dbReference type="Pfam" id="PF00400">
    <property type="entry name" value="WD40"/>
    <property type="match status" value="3"/>
</dbReference>
<comment type="similarity">
    <text evidence="6 33">Belongs to the TCP-1 chaperonin family.</text>
</comment>
<dbReference type="GO" id="GO:0140662">
    <property type="term" value="F:ATP-dependent protein folding chaperone"/>
    <property type="evidence" value="ECO:0007669"/>
    <property type="project" value="InterPro"/>
</dbReference>
<evidence type="ECO:0000256" key="18">
    <source>
        <dbReference type="ARBA" id="ARBA00022737"/>
    </source>
</evidence>
<dbReference type="InterPro" id="IPR051625">
    <property type="entry name" value="Signaling_Regulatory_Domain"/>
</dbReference>
<dbReference type="SUPFAM" id="SSF56204">
    <property type="entry name" value="Hect, E3 ligase catalytic domain"/>
    <property type="match status" value="1"/>
</dbReference>
<keyword evidence="22 32" id="KW-1133">Transmembrane helix</keyword>
<dbReference type="InterPro" id="IPR012715">
    <property type="entry name" value="Chap_CCT_alpha"/>
</dbReference>
<keyword evidence="20 28" id="KW-0833">Ubl conjugation pathway</keyword>
<feature type="repeat" description="RCC1" evidence="30">
    <location>
        <begin position="5794"/>
        <end position="5842"/>
    </location>
</feature>
<dbReference type="InterPro" id="IPR036390">
    <property type="entry name" value="WH_DNA-bd_sf"/>
</dbReference>
<feature type="transmembrane region" description="Helical" evidence="35">
    <location>
        <begin position="1910"/>
        <end position="1934"/>
    </location>
</feature>
<evidence type="ECO:0000313" key="42">
    <source>
        <dbReference type="Proteomes" id="UP000719412"/>
    </source>
</evidence>
<dbReference type="Gene3D" id="3.50.7.10">
    <property type="entry name" value="GroEL"/>
    <property type="match status" value="1"/>
</dbReference>
<feature type="region of interest" description="Disordered" evidence="34">
    <location>
        <begin position="619"/>
        <end position="703"/>
    </location>
</feature>
<dbReference type="PROSITE" id="PS50188">
    <property type="entry name" value="B302_SPRY"/>
    <property type="match status" value="1"/>
</dbReference>
<dbReference type="PROSITE" id="PS51846">
    <property type="entry name" value="CNNM"/>
    <property type="match status" value="1"/>
</dbReference>
<feature type="region of interest" description="Disordered" evidence="34">
    <location>
        <begin position="888"/>
        <end position="925"/>
    </location>
</feature>
<keyword evidence="42" id="KW-1185">Reference proteome</keyword>
<dbReference type="InterPro" id="IPR006909">
    <property type="entry name" value="Rad21/Rec8_C_eu"/>
</dbReference>
<dbReference type="Pfam" id="PF00118">
    <property type="entry name" value="Cpn60_TCP1"/>
    <property type="match status" value="2"/>
</dbReference>
<dbReference type="FunFam" id="3.50.7.10:FF:000009">
    <property type="entry name" value="T-complex protein 1 subunit alpha"/>
    <property type="match status" value="1"/>
</dbReference>
<dbReference type="GO" id="GO:0005524">
    <property type="term" value="F:ATP binding"/>
    <property type="evidence" value="ECO:0007669"/>
    <property type="project" value="UniProtKB-KW"/>
</dbReference>
<dbReference type="PROSITE" id="PS00995">
    <property type="entry name" value="TCP1_3"/>
    <property type="match status" value="1"/>
</dbReference>
<keyword evidence="11" id="KW-0813">Transport</keyword>
<dbReference type="CDD" id="cd00078">
    <property type="entry name" value="HECTc"/>
    <property type="match status" value="1"/>
</dbReference>
<evidence type="ECO:0000259" key="38">
    <source>
        <dbReference type="PROSITE" id="PS50237"/>
    </source>
</evidence>
<feature type="repeat" description="RCC1" evidence="30">
    <location>
        <begin position="2881"/>
        <end position="2932"/>
    </location>
</feature>
<sequence>MTAAGNTTTRLLGTFQKVDYVFLVGVGGGVPHYTDYNKHVRLGDVVISHPLSKKDVYIYCESAKASDKGYDFEVKHYSPSNFSLQDIASRLKSSDIGDNGTVSPWVNYLRDGLNTLGSQIETDFKPPSVETDKLYMTIGERDLIEVAHPVPQDKTVKRQEGCPRIHLSTIASGRQVVRDDRLRQQFASEVGALAFDCEFDAVIESVLGNCKDSFIIIRGISDYKDGTRRKEWQPLVAFGPKKPVFALMFFKENSNMYAAPFKRGDKLRGPIKRFRFRPLLIIDSENLVIRRSSDHAIDKKQSSKMDLDVEELEHVGHGKDVLFPKRDHFLDVSDHELVNQIFRDHGLEQLPKKSANPEFYDLEIAPCTIAALRPHYLKKGPLARIWLAAHWDKKLTKAHVFETNIEKSVDGILQPKVKMALRTSGHLLLGVVRIYSRKAKYLLADCNEAFVKIKMAFRPGMVDLPEEHREAAVNAITLPEVFHDFDTTMPELNDVDIEAQFSLNQSRAEEITMREDYGNISLVTNDDGFGDMGFDTDAPDLMRHTSGLEPSMEQSNLLFSDGAVLDGVGLDKEREPVPSTSGTQHHTPMEIDASVRDDGFGANLDQNIISGGLFEGGLFDDAPMGDVPPVDHTIQDPQNLPPPPDSDDDDMDHFGGPPSVGGHSSDDSRPTSALGGAPTMPSPAQVAPLPHQEQHIEQPEEAVSTPLEQTTLVQNEEESFALAPVDASALKGFTKTKRKRKLIVDEVKNISGEEMKNQLSDTSDIITTLDLAPPTKRLMHWKETGGVEKLFALPARPIPARTLFKNYQRHLTLRAIGTEDFAMLGDADSLALDQMRDIEEPLAELPTPAKRGRKRKIQEDPSRTPMHTLEQEPPQTLQLQQEEALASMMPTPLPPPPPSPLPQQPAPPLMMSHEDPQHVSMPPPSTPASVMFPQTPVQLGYPGTPAPSALGYPSTPAPPTPLHHMEEMPHLPPDQVHSILQEQESMGGLVPPMTPAAEDILGHGMGAPATPHHGSLDPSLPLEQLDNLQHHLPAMENMGYDQNQMQMANMGYDEHMPAQTPAGGMSERVHSPWQGDYDFPPSAGPVEEQQQDETDEQFEERVLNKRAYQMFTVVRSKLESTNQITLTEMCYRNTKKQASQKFYSLLVLKKFQVLELEQAEAYDEIFVLRVMAAASIANIVKSSLGPVGLDKMLVDDIGDVTVTNDGATILRLLEVEHPAAKVLVELAQLQDEEVGDGTTDSDFFAKMVVDAAYAIKVLDFSKNAIYPIQAVNILKAHGRSARESILVQGYALNCTVASQAMPKKIVHAKIACLDFSLQKAKMKMGVQVLINDPDKLENIRTRELDITKERIQKILAAGVNVILVSGGIDDLCLKYFVECGAMAVRRVKKADLKRIAKATGAAFLTSLTNMDGEECFDSSMVGEAAEVVQDRISDDELILIKCPKARTAASIILRGPNDFYCDEMERSVHDALCAVKRVLESKSVVAGGGSVEAALSIYLENFATTLSSREQLAIAEFARSLLVIPKTLAVNAAQDATDLVAKLRAYQNTSQTKVDLANLKWIGLDLIEGTVRDNKKAGVLEPTISKIKSLKFATEAAITILRIDDMIKLDPEQKADKSYKHAMDSGEFLLLSITLAESQDKFPPQFDNLTVVNLTKNENFTNVLFEVRGKNIIPNLQIKTTTNRAERNTLCMEDLNYPIREVVAELNNATYEISVPTSVSGNLYLCLPHENSEYKGKSPVLPPNIFRGGPHRWYHQGQDIVLRVPLDHTTGVGLRNRRQGKGTLQILGMRLEVHQKDAEFDENGVPDVLANAEHTIRLFGTGFVEGMIITFTDRKSNGETTCQFPKSGIEFPILEDSFTPETVRAKVKLPTMGDADTLYLCAKESNATFFVHQGDEVWLQMRSYENPLPLAVTILIILVCLMFSALFSGLNLGLMSLDRTELKILCNTGTPQERKYARVIQPVRNHGNYLLCSILLGNVCVNSIFTILLDGLTSGLVAVICSTIAIVLIGEITPQAICSRHGLAVGARTIYVTKFVMALTFPLAYPVSKILDILLGEEIGNVYNRERLKELVKVTTGENDLDKDEVNIISGALELRKKTVLDVMTKIEDVFMLDYDAVLDFETVSEIMKSGYSRVPVYEGNRQNIVTMLYIKDLAFVDPDDNTPLKTLCQFYQNPCNFVFEDVTLDVMFRIFKEGNKGHMAFVHRVNNEGEGDPFYETIGLITLEDVIEELIQAEIMDETDVFTDNRSKRRRNAERRQDFSVFAERRGEANRIRISPQLTLAAYQFLSTAVEQFLPAVISETILKRLLKQDIVYHLRKNKEWRTDPACIIYQQGKSADYFVLVLEGRVEVTIGKENLTFEGGPFTFFGTQALIQTIGVVESPSAPTSTLGSLESLNLDALMRHTFQPDYTVRASTEVIYLRIKRSLYLAAKRATLMERSQRDQSQSNEQFDEEVDKVLLHSLEEDDTESGGRRTPRKRSSKNLHEPQESNFSPKTQSLYCNVSPPRRISQRDINGSIISSPVDDSHIVKDEEVSLLTKNLEQVSEFLKDAVLQSANADSHGKLLSCKLLLALALQRGSLRYLLDWIEMALDASCKSERIMSDPFFKNAILQLEGGKHKTKSHLWKNEDDKEVAVYEAAINLMEILANMAIDFGGVCSAVESTSSEFEVGVYEKSDVYVWGSNSSHQLAEGNQEKILLPVKSKMFTQAQQVEAGQYCTFAIHWDGSVSACGKGSYGRLGLGESSNQSLPKRILLDSVVKKLSSSKGSDGHTLALAENGVVYSWGDGDYGKLGHGNCNTHKQPERITGPFLGKTIKYINAGYRHSAAVTDDGKLYTWGEGDHGRLGHGDSNGRYIPTQVAGLSDVGSVACGSSHTLVVSKDGKTVWSFGSGEHGKLGTGDLGKVYRPQVIEALQSLTIQKVCAGTSFSMALTASGEVYTWGSGAILGHGSADALYYLPLFVEDLAPHRIIDISAGDNHCLALTDEYEVFAWGTNSMGQCGQGHTCSPITRPLKVIGLEGVNIRQISAGTSHSIAWTSIPAENQHMTKHKPFCLDLHEKTFDLLKKFLEKYTISFSYETPPPPFKTAAEHHRFALLSLKLLCTHLSLCISGNLSENILSKHTKQLRTILFRLVDIKTPHEIHSTVIELINVGASLLLPQLHERVEFLHEHLLKDENLSQGQQMLLNIVLNSLEDPAHIAALLRCSSAQEINKQQHLIETLMYTLLQSFSKITEDTLESIKIYMETKPSGEWRNNGNPKTLHLQKLLSSLQNHLLAHLVIKVKQTNNSHAYEILNTHLNQLFPLIIKVLNKSADILEEHPPSLELLYNVLLDSVAGSMFLKLLSSILLMPVNFVKKLLPDLLNILVPLDRFNTLMPPGIMNDFSTVSSRSETPTLSQLADQSWIWIIDLQRTCSLLIGQCLGGVLLGEPLSLEEVFCRHWLNTELFSCGIVNEDIEIQTVIDMSHTASLNLQDALLISLENMNPTVQNYCKMAFRLPYQYDEACAVESNLYGEDTEFYQALFESYQLELWDNDGKLADTVVQCFLITLLKQTGLIKESPSHPAFKEIYKYTFKLRQKLISSMCCYNYENEDGGGFNDDNDSEQSEKKNEFAGFQEEDGEDEQQRFAATCRKILQRCLFLLIFVKGLELDFSDGGSGSDEEVDADKSYTDFYRDSPHKHTFKEFTKICSLCLSFVCNEPAEKVPFISRGSSKNNWCTEPLIFHKALLAQKNRARSRLESLEFLHKLIIEKKSSPTVSNIIHPQLLSGYFGFCNFKSEDISAHLRHYLENVQGAPVKLQQEIRINMHKIVEFLIKSLHQQISAGFENKQLLLTTLFTLTTKYEPVDLNFAIRKTLLSSLITVTNDDTNKTDILNVSAIRLIRILAMCACVHSKRIELTTLQNIVDRLHEQFMLAIESHDDMTEASLFSLCDKSFGDLLLFLRIISSSRLIKVLLASKKWLYALLSVLDTSDLFLTYTIQLKLLRPKMLVLQILQNILPALQSKWISTDLRKYVVNKLFSQMGKELWKETTNESLPEHLVETNDFKQNDFIDRDEEENIPVHDMGFDLDKCYNCIIESNLTLVHGSGGRGYGLGLQAIRSGCYQWKILIVKENRGNEGTCIGVSKYPVKDFSHRSTSDMWLYRAYSGSLYHSGERDTSFPCYTQGDYITIVLDMDAKTLSFGKNGEEPRVAFENIDAPELYPCVMFYSTNPGEKVKITDMKVHSTQRDLLPGEPNLAPLPAVLTEAYVTLIRKLHTSNVWTDEVNSAIIDRLNCIEDLFSKIHVHNDESLETEDGANNREIFLKVNELCMTVWPALVIIGGLDRGLKIGGYCKHKGTGRRAIVLGILKKGITTVNVQWESDGSVADVSISNLEHIETPPFTNGKFSGLTSNILLQVARLSGITDELPFPQCNLTRDEEELLNEESHNYSKSDPLRSNSDSQLHNQCSLLIRQPGPRTIDSLTDEMVSTILGEGKRISVEKIVGTQSEANLLDVNEKNKSRGSNNTEVKLLEKKLLDLEGNCLQIAFLQFAALKTLGIFLTSNLFAELFLVDGQVKDVSRDESTLKQIMLALVEKSIQQCKLRSVINAAEFERAQSVLHLNFVKAISNENVTNQNVTNYAEESEGPSVSTEDSGAQANPPPKPPKTLNRLSPTMLTSQRSYQPRRLIYPEHSAYLEFFGSFCSHPGFDDNFRRRSYPPIASHLLEMGFRLPHIMTAIRETKSTGEFNAQAVNMLAVWMLEHPQAEASSEEENPTGQSSRQRFSRHSQELLRQQTVDCSEIERAERRSGPFRVRRVSDVAVYEDCNSFPPHRVPKRWIQRQHIQDEAQFSEREDATSPVEGFSLQLSSSAGFVNIQRSCAICPYCEHLSPNIRAHMEYHHSGCGVLWGPGFCGSVTGSYYVMCYKCQRKYVQKNHNENHLQTQAPDIIFDEHDTTETDVQAMKFVMPQCEDITQIKSYLGLNENEFNLDSIPFTNLDPLGTSSVPKISKESENKNDSHTRYVGKQAMSLHTSFDRILALKHLTASIHILLSRSVVLNVLSLLSMSTNHVTLMNRLEMIGLSDIRKVVRLMTLTAMNRVEIVNIQNPDDFPTFKLSSVFTQLATHLSPEANSCLNQLSVSIAALAQNDVKSSNLVVNMCTKDLIMSALGVAVPKPAFAVTQALVNILSTHGGCSLLDLPKEEVASSPLNDPNSLEPLTLVNALSAYVLSCRVDHENREWAAEQLFKSIASKMQMLSGANSEQINFADLTNFLPKESVEYFDGHDNRVSTLAWHENSNKLASAGYDGTVRLWVFETKIQLSLDSTLVFHISDDMFGNELQGKLIGHLKWSPSADYIAAAMDNVINIWPLKRSELDVGYKDWFIEDQKEFITALTWPKFKSNEANDKNFLLVGKIDGSVSLIIINEGEKQVETLMNCSLNCAVVKVDWNNESQPFAIGYLDGTLKLGWIHQNSNIITVKAHESGISSLEWDPKGVILATISADLSCKLWREKEGKLVLLHTLLQPYKPVSLKWSPLIGESKSPLLLTIGTSYGSVCAWSLPDTDHEDIVPQMMMHSQGHAYNAVTALSVHSNGLLLASGCPNGIVNIWSLQDGSLVQTVVGSGGVNSNGLFWCSSECLAVAFSRSKAVGVVEFGVNSLSKNLSLTSARCALIKNGIKGLKTAPFFKTLILYLPKIILEQFNIEKLPVQTGTQLAHSTYLKSLTSLAILLELDNVICYKLKPFNDQNDSEVLPEMQWLQTFSLGAQIADSLIKRTNLSDRVISQSQVLDKTVKPSAIQNCFWTVKQDEQIMQWVTQRPQDWQIGGKCKAYMWGSDRHGQLAELGYSASVPAQVESFSIARKIVCGQNCTFVIQSNGTVLACGEGSYGRLGQGNSDDLHSLSVISSLQGFVITDLATSVGSDGHSLALAESGEVFSWGDGDYGKLGHGNPDRQRRPRQIEALQNEQVVQVACGFKHSAVVTSDGKLFTFGNGDFGKLGLGSTSNKKLPERVVALDGYKIGQVACGLNHTACISSDGMTVWSFGEGDYGKLGLGYATMKLIPQKVETVCNIGIKKVGCGTHLTIFLNKDGKVFVCGIDRVPWQTLLRERSDYKPQLMTSLTDYTIEDFAIGTEHVLFLTTCGKVFGWGMNSEGQLGLPHVSLVREPEIITELSDKGIQQISTGRTHSAAWSAPPLPQRIPGVTRSLTFGLPTKIPTQYDHLQGLPTSSIQARLKFLHNFSDKLYSCWTFMPLSSQQCDMQLPPLEGLISPRLRPLLAPRVYTLPFVRCIGKTMVQGKNYGPQIIVRRISQEGRKCKPIFVQVAKQVVDMKPQDLRLPSRAWKVKLVGEGADDAGGVFDDTITEMCQEITSGVVPLLVPTPNAVNEEGFNRDRYLLNPQLNTQQHIMWFKFLGILFGVAIRTRKPLAIPLAPMMWKLIVGELVNIEDLEEVDCMYVQSLRSIRDIHLSGVAEENFHDVIPLECFEGTSCTGKIVPIVHGGRSVPLTFHNRAQYFEQAIKFRLQEFDLQVASIREGMAGIVPVPLLSLMTADYLEQLVCGMSHISIPILKKIIRYRELDENHQLVQWLWNILESFTDAERVLFMRFVSGRSRLPANLADLSQRFQVMKVDKAVNGLPTAQTCFFQLRLPLYTSQEIMAERLRYAINNCRSIDMDNYMLARNTDQGVVSDEEY</sequence>
<reference evidence="41" key="2">
    <citation type="submission" date="2021-08" db="EMBL/GenBank/DDBJ databases">
        <authorList>
            <person name="Eriksson T."/>
        </authorList>
    </citation>
    <scope>NUCLEOTIDE SEQUENCE</scope>
    <source>
        <strain evidence="41">Stoneville</strain>
        <tissue evidence="41">Whole head</tissue>
    </source>
</reference>
<dbReference type="Gene3D" id="2.60.120.920">
    <property type="match status" value="1"/>
</dbReference>
<dbReference type="InterPro" id="IPR043136">
    <property type="entry name" value="B30.2/SPRY_sf"/>
</dbReference>
<dbReference type="PRINTS" id="PR00304">
    <property type="entry name" value="TCOMPLEXTCP1"/>
</dbReference>
<dbReference type="CDD" id="cd12881">
    <property type="entry name" value="SPRY_HERC1"/>
    <property type="match status" value="1"/>
</dbReference>
<feature type="region of interest" description="Disordered" evidence="34">
    <location>
        <begin position="3590"/>
        <end position="3614"/>
    </location>
</feature>
<feature type="domain" description="B30.2/SPRY" evidence="37">
    <location>
        <begin position="4023"/>
        <end position="4217"/>
    </location>
</feature>
<evidence type="ECO:0000259" key="37">
    <source>
        <dbReference type="PROSITE" id="PS50188"/>
    </source>
</evidence>